<dbReference type="OrthoDB" id="1198867at2"/>
<name>A0A327RDY9_9FLAO</name>
<sequence length="270" mass="30359">MKNNKYKILVLSDLKKSAESALKNAISLAKLVDGEVTLFHVKKPTEVVGRESQLSAMRSINQEHIDTNKTIESLINSITKDYDLNVDYKFTMGNLKNEVENFINQFQPDIIVLGKRNSKTLSFIGDNLIDVVLKNHDGVIMVASDKHPLQPNQEISIGLLNQEQSTPNIYFLDKLIHKTKQPLKSFKIVDNPITIKNTDTTSEKNTIVYVFEKGGDAIKNVSKYASKNKINLLCVNNSKYHTTNTSIKDIINNFNVSLLLAGDQKPVLNK</sequence>
<dbReference type="AlphaFoldDB" id="A0A327RDY9"/>
<gene>
    <name evidence="2" type="ORF">LY08_02349</name>
</gene>
<feature type="domain" description="UspA" evidence="1">
    <location>
        <begin position="7"/>
        <end position="132"/>
    </location>
</feature>
<keyword evidence="3" id="KW-1185">Reference proteome</keyword>
<dbReference type="EMBL" id="QLLO01000009">
    <property type="protein sequence ID" value="RAJ12097.1"/>
    <property type="molecule type" value="Genomic_DNA"/>
</dbReference>
<dbReference type="InterPro" id="IPR006016">
    <property type="entry name" value="UspA"/>
</dbReference>
<dbReference type="Gene3D" id="3.40.50.620">
    <property type="entry name" value="HUPs"/>
    <property type="match status" value="1"/>
</dbReference>
<evidence type="ECO:0000313" key="3">
    <source>
        <dbReference type="Proteomes" id="UP000248703"/>
    </source>
</evidence>
<evidence type="ECO:0000259" key="1">
    <source>
        <dbReference type="Pfam" id="PF00582"/>
    </source>
</evidence>
<dbReference type="InterPro" id="IPR014729">
    <property type="entry name" value="Rossmann-like_a/b/a_fold"/>
</dbReference>
<evidence type="ECO:0000313" key="2">
    <source>
        <dbReference type="EMBL" id="RAJ12097.1"/>
    </source>
</evidence>
<accession>A0A327RDY9</accession>
<dbReference type="RefSeq" id="WP_111660618.1">
    <property type="nucleotide sequence ID" value="NZ_QLLO01000009.1"/>
</dbReference>
<dbReference type="SUPFAM" id="SSF52402">
    <property type="entry name" value="Adenine nucleotide alpha hydrolases-like"/>
    <property type="match status" value="1"/>
</dbReference>
<reference evidence="2 3" key="1">
    <citation type="submission" date="2018-06" db="EMBL/GenBank/DDBJ databases">
        <title>Genomic Encyclopedia of Archaeal and Bacterial Type Strains, Phase II (KMG-II): from individual species to whole genera.</title>
        <authorList>
            <person name="Goeker M."/>
        </authorList>
    </citation>
    <scope>NUCLEOTIDE SEQUENCE [LARGE SCALE GENOMIC DNA]</scope>
    <source>
        <strain evidence="2 3">DSM 24464</strain>
    </source>
</reference>
<comment type="caution">
    <text evidence="2">The sequence shown here is derived from an EMBL/GenBank/DDBJ whole genome shotgun (WGS) entry which is preliminary data.</text>
</comment>
<organism evidence="2 3">
    <name type="scientific">Olleya aquimaris</name>
    <dbReference type="NCBI Taxonomy" id="639310"/>
    <lineage>
        <taxon>Bacteria</taxon>
        <taxon>Pseudomonadati</taxon>
        <taxon>Bacteroidota</taxon>
        <taxon>Flavobacteriia</taxon>
        <taxon>Flavobacteriales</taxon>
        <taxon>Flavobacteriaceae</taxon>
    </lineage>
</organism>
<dbReference type="CDD" id="cd00293">
    <property type="entry name" value="USP-like"/>
    <property type="match status" value="1"/>
</dbReference>
<dbReference type="Pfam" id="PF00582">
    <property type="entry name" value="Usp"/>
    <property type="match status" value="1"/>
</dbReference>
<protein>
    <submittedName>
        <fullName evidence="2">Nucleotide-binding universal stress UspA family protein</fullName>
    </submittedName>
</protein>
<proteinExistence type="predicted"/>
<dbReference type="Proteomes" id="UP000248703">
    <property type="component" value="Unassembled WGS sequence"/>
</dbReference>